<dbReference type="EMBL" id="GGEC01023300">
    <property type="protein sequence ID" value="MBX03784.1"/>
    <property type="molecule type" value="Transcribed_RNA"/>
</dbReference>
<dbReference type="PANTHER" id="PTHR42825:SF2">
    <property type="entry name" value="BRANCHED-CHAIN-AMINO-ACID AMINOTRANSFERASE 3, CHLOROPLASTIC-RELATED"/>
    <property type="match status" value="1"/>
</dbReference>
<comment type="pathway">
    <text evidence="3">Amino-acid biosynthesis; L-valine biosynthesis; L-valine from pyruvate: step 4/4.</text>
</comment>
<evidence type="ECO:0000256" key="13">
    <source>
        <dbReference type="ARBA" id="ARBA00049229"/>
    </source>
</evidence>
<dbReference type="GO" id="GO:0009507">
    <property type="term" value="C:chloroplast"/>
    <property type="evidence" value="ECO:0007669"/>
    <property type="project" value="TreeGrafter"/>
</dbReference>
<dbReference type="EMBL" id="GGEC01023301">
    <property type="protein sequence ID" value="MBX03785.1"/>
    <property type="molecule type" value="Transcribed_RNA"/>
</dbReference>
<dbReference type="InterPro" id="IPR043132">
    <property type="entry name" value="BCAT-like_C"/>
</dbReference>
<comment type="catalytic activity">
    <reaction evidence="12 17">
        <text>L-isoleucine + 2-oxoglutarate = (S)-3-methyl-2-oxopentanoate + L-glutamate</text>
        <dbReference type="Rhea" id="RHEA:24801"/>
        <dbReference type="ChEBI" id="CHEBI:16810"/>
        <dbReference type="ChEBI" id="CHEBI:29985"/>
        <dbReference type="ChEBI" id="CHEBI:35146"/>
        <dbReference type="ChEBI" id="CHEBI:58045"/>
        <dbReference type="EC" id="2.6.1.42"/>
    </reaction>
</comment>
<evidence type="ECO:0000256" key="9">
    <source>
        <dbReference type="ARBA" id="ARBA00022898"/>
    </source>
</evidence>
<feature type="modified residue" description="N6-(pyridoxal phosphate)lysine" evidence="14">
    <location>
        <position position="266"/>
    </location>
</feature>
<evidence type="ECO:0000256" key="7">
    <source>
        <dbReference type="ARBA" id="ARBA00022605"/>
    </source>
</evidence>
<evidence type="ECO:0000256" key="17">
    <source>
        <dbReference type="RuleBase" id="RU004517"/>
    </source>
</evidence>
<dbReference type="AlphaFoldDB" id="A0A2P2KDH0"/>
<keyword evidence="7 17" id="KW-0028">Amino-acid biosynthesis</keyword>
<dbReference type="Pfam" id="PF01063">
    <property type="entry name" value="Aminotran_4"/>
    <property type="match status" value="1"/>
</dbReference>
<name>A0A2P2KDH0_RHIMU</name>
<dbReference type="CDD" id="cd01557">
    <property type="entry name" value="BCAT_beta_family"/>
    <property type="match status" value="1"/>
</dbReference>
<comment type="catalytic activity">
    <reaction evidence="11 17">
        <text>L-valine + 2-oxoglutarate = 3-methyl-2-oxobutanoate + L-glutamate</text>
        <dbReference type="Rhea" id="RHEA:24813"/>
        <dbReference type="ChEBI" id="CHEBI:11851"/>
        <dbReference type="ChEBI" id="CHEBI:16810"/>
        <dbReference type="ChEBI" id="CHEBI:29985"/>
        <dbReference type="ChEBI" id="CHEBI:57762"/>
        <dbReference type="EC" id="2.6.1.42"/>
    </reaction>
</comment>
<dbReference type="Gene3D" id="3.30.470.10">
    <property type="match status" value="1"/>
</dbReference>
<evidence type="ECO:0000256" key="8">
    <source>
        <dbReference type="ARBA" id="ARBA00022679"/>
    </source>
</evidence>
<evidence type="ECO:0000256" key="3">
    <source>
        <dbReference type="ARBA" id="ARBA00004931"/>
    </source>
</evidence>
<proteinExistence type="inferred from homology"/>
<dbReference type="EC" id="2.6.1.42" evidence="17"/>
<dbReference type="NCBIfam" id="TIGR01123">
    <property type="entry name" value="ilvE_II"/>
    <property type="match status" value="1"/>
</dbReference>
<evidence type="ECO:0000256" key="2">
    <source>
        <dbReference type="ARBA" id="ARBA00004824"/>
    </source>
</evidence>
<evidence type="ECO:0000256" key="11">
    <source>
        <dbReference type="ARBA" id="ARBA00048212"/>
    </source>
</evidence>
<keyword evidence="8 17" id="KW-0808">Transferase</keyword>
<reference evidence="18" key="1">
    <citation type="submission" date="2018-02" db="EMBL/GenBank/DDBJ databases">
        <title>Rhizophora mucronata_Transcriptome.</title>
        <authorList>
            <person name="Meera S.P."/>
            <person name="Sreeshan A."/>
            <person name="Augustine A."/>
        </authorList>
    </citation>
    <scope>NUCLEOTIDE SEQUENCE</scope>
    <source>
        <tissue evidence="18">Leaf</tissue>
    </source>
</reference>
<evidence type="ECO:0000256" key="12">
    <source>
        <dbReference type="ARBA" id="ARBA00048798"/>
    </source>
</evidence>
<evidence type="ECO:0000256" key="14">
    <source>
        <dbReference type="PIRSR" id="PIRSR006468-1"/>
    </source>
</evidence>
<sequence length="420" mass="45527">MDRSAVSGGLKPDYLLCPSRNSASLLPLPFFPSFLHHAPHFSPSSLSIKIKARRQFPSHNVAEAASSSRREAIASGTFNGTLDLAAIDWDNLGFSYLPTDYMYVMKCVKGENFSKGELQRFGNIELSPSAGVLNYGQGLFEGLKAYRKQDGTILLFRPEENALRMIMGAERMCMPSPTVEQFVEAVKATVLANKHWVPPPGKGSLYIRPLLMGSGAVLGLAPAPEYTFLIYVSPVGNYFKEGVAPINLIVEHELHRATPGGTGGVKTIGNYAPVLKAQSAAKAKGFSDVLYLDCVHKKYLEEVSSCNIFIVKGNVIATPAIKGTILPGITRKSVIDVALSLGFQVEERPVAVDELLHADEVFCTGTAVVVSPVGSISYMGKRVTYGDNSVGAVSKRLYATLTRLQMGLTEDEMNWTLELS</sequence>
<keyword evidence="10 17" id="KW-0100">Branched-chain amino acid biosynthesis</keyword>
<dbReference type="GO" id="GO:0008652">
    <property type="term" value="P:amino acid biosynthetic process"/>
    <property type="evidence" value="ECO:0007669"/>
    <property type="project" value="UniProtKB-KW"/>
</dbReference>
<evidence type="ECO:0000256" key="6">
    <source>
        <dbReference type="ARBA" id="ARBA00022576"/>
    </source>
</evidence>
<evidence type="ECO:0000256" key="1">
    <source>
        <dbReference type="ARBA" id="ARBA00001933"/>
    </source>
</evidence>
<comment type="similarity">
    <text evidence="5 15">Belongs to the class-IV pyridoxal-phosphate-dependent aminotransferase family.</text>
</comment>
<comment type="pathway">
    <text evidence="2">Amino-acid biosynthesis; L-isoleucine biosynthesis; L-isoleucine from 2-oxobutanoate: step 4/4.</text>
</comment>
<dbReference type="GO" id="GO:0004084">
    <property type="term" value="F:branched-chain-amino-acid transaminase activity"/>
    <property type="evidence" value="ECO:0007669"/>
    <property type="project" value="UniProtKB-EC"/>
</dbReference>
<comment type="catalytic activity">
    <reaction evidence="13 17">
        <text>L-leucine + 2-oxoglutarate = 4-methyl-2-oxopentanoate + L-glutamate</text>
        <dbReference type="Rhea" id="RHEA:18321"/>
        <dbReference type="ChEBI" id="CHEBI:16810"/>
        <dbReference type="ChEBI" id="CHEBI:17865"/>
        <dbReference type="ChEBI" id="CHEBI:29985"/>
        <dbReference type="ChEBI" id="CHEBI:57427"/>
        <dbReference type="EC" id="2.6.1.42"/>
    </reaction>
</comment>
<evidence type="ECO:0000256" key="10">
    <source>
        <dbReference type="ARBA" id="ARBA00023304"/>
    </source>
</evidence>
<dbReference type="InterPro" id="IPR043131">
    <property type="entry name" value="BCAT-like_N"/>
</dbReference>
<dbReference type="InterPro" id="IPR033939">
    <property type="entry name" value="BCAT_family"/>
</dbReference>
<dbReference type="Gene3D" id="3.20.10.10">
    <property type="entry name" value="D-amino Acid Aminotransferase, subunit A, domain 2"/>
    <property type="match status" value="1"/>
</dbReference>
<dbReference type="PANTHER" id="PTHR42825">
    <property type="entry name" value="AMINO ACID AMINOTRANSFERASE"/>
    <property type="match status" value="1"/>
</dbReference>
<dbReference type="FunFam" id="3.20.10.10:FF:000003">
    <property type="entry name" value="Branched-chain-amino-acid aminotransferase"/>
    <property type="match status" value="1"/>
</dbReference>
<evidence type="ECO:0000256" key="15">
    <source>
        <dbReference type="RuleBase" id="RU004106"/>
    </source>
</evidence>
<evidence type="ECO:0000256" key="4">
    <source>
        <dbReference type="ARBA" id="ARBA00005072"/>
    </source>
</evidence>
<keyword evidence="9 16" id="KW-0663">Pyridoxal phosphate</keyword>
<evidence type="ECO:0000313" key="18">
    <source>
        <dbReference type="EMBL" id="MBX03785.1"/>
    </source>
</evidence>
<accession>A0A2P2KDH0</accession>
<dbReference type="InterPro" id="IPR018300">
    <property type="entry name" value="Aminotrans_IV_CS"/>
</dbReference>
<dbReference type="GO" id="GO:0009082">
    <property type="term" value="P:branched-chain amino acid biosynthetic process"/>
    <property type="evidence" value="ECO:0007669"/>
    <property type="project" value="UniProtKB-KW"/>
</dbReference>
<evidence type="ECO:0000256" key="16">
    <source>
        <dbReference type="RuleBase" id="RU004516"/>
    </source>
</evidence>
<dbReference type="NCBIfam" id="NF009897">
    <property type="entry name" value="PRK13357.1"/>
    <property type="match status" value="1"/>
</dbReference>
<dbReference type="PIRSF" id="PIRSF006468">
    <property type="entry name" value="BCAT1"/>
    <property type="match status" value="1"/>
</dbReference>
<dbReference type="InterPro" id="IPR001544">
    <property type="entry name" value="Aminotrans_IV"/>
</dbReference>
<dbReference type="SUPFAM" id="SSF56752">
    <property type="entry name" value="D-aminoacid aminotransferase-like PLP-dependent enzymes"/>
    <property type="match status" value="1"/>
</dbReference>
<dbReference type="InterPro" id="IPR005786">
    <property type="entry name" value="B_amino_transII"/>
</dbReference>
<dbReference type="InterPro" id="IPR036038">
    <property type="entry name" value="Aminotransferase-like"/>
</dbReference>
<organism evidence="18">
    <name type="scientific">Rhizophora mucronata</name>
    <name type="common">Asiatic mangrove</name>
    <dbReference type="NCBI Taxonomy" id="61149"/>
    <lineage>
        <taxon>Eukaryota</taxon>
        <taxon>Viridiplantae</taxon>
        <taxon>Streptophyta</taxon>
        <taxon>Embryophyta</taxon>
        <taxon>Tracheophyta</taxon>
        <taxon>Spermatophyta</taxon>
        <taxon>Magnoliopsida</taxon>
        <taxon>eudicotyledons</taxon>
        <taxon>Gunneridae</taxon>
        <taxon>Pentapetalae</taxon>
        <taxon>rosids</taxon>
        <taxon>fabids</taxon>
        <taxon>Malpighiales</taxon>
        <taxon>Rhizophoraceae</taxon>
        <taxon>Rhizophora</taxon>
    </lineage>
</organism>
<protein>
    <recommendedName>
        <fullName evidence="17">Branched-chain-amino-acid aminotransferase</fullName>
        <ecNumber evidence="17">2.6.1.42</ecNumber>
    </recommendedName>
</protein>
<dbReference type="PROSITE" id="PS00770">
    <property type="entry name" value="AA_TRANSFER_CLASS_4"/>
    <property type="match status" value="1"/>
</dbReference>
<comment type="cofactor">
    <cofactor evidence="1 16">
        <name>pyridoxal 5'-phosphate</name>
        <dbReference type="ChEBI" id="CHEBI:597326"/>
    </cofactor>
</comment>
<keyword evidence="6 17" id="KW-0032">Aminotransferase</keyword>
<comment type="pathway">
    <text evidence="4">Amino-acid biosynthesis; L-leucine biosynthesis; L-leucine from 3-methyl-2-oxobutanoate: step 4/4.</text>
</comment>
<dbReference type="FunFam" id="3.30.470.10:FF:000003">
    <property type="entry name" value="Branched-chain-amino-acid aminotransferase"/>
    <property type="match status" value="1"/>
</dbReference>
<evidence type="ECO:0000256" key="5">
    <source>
        <dbReference type="ARBA" id="ARBA00009320"/>
    </source>
</evidence>